<dbReference type="PANTHER" id="PTHR48267:SF1">
    <property type="entry name" value="BILIRUBIN OXIDASE"/>
    <property type="match status" value="1"/>
</dbReference>
<dbReference type="InterPro" id="IPR033138">
    <property type="entry name" value="Cu_oxidase_CS"/>
</dbReference>
<dbReference type="PROSITE" id="PS00080">
    <property type="entry name" value="MULTICOPPER_OXIDASE2"/>
    <property type="match status" value="1"/>
</dbReference>
<evidence type="ECO:0000256" key="1">
    <source>
        <dbReference type="ARBA" id="ARBA00010609"/>
    </source>
</evidence>
<dbReference type="InterPro" id="IPR045087">
    <property type="entry name" value="Cu-oxidase_fam"/>
</dbReference>
<dbReference type="InterPro" id="IPR008972">
    <property type="entry name" value="Cupredoxin"/>
</dbReference>
<dbReference type="PROSITE" id="PS00079">
    <property type="entry name" value="MULTICOPPER_OXIDASE1"/>
    <property type="match status" value="1"/>
</dbReference>
<dbReference type="OrthoDB" id="262547at2759"/>
<dbReference type="PANTHER" id="PTHR48267">
    <property type="entry name" value="CUPREDOXIN SUPERFAMILY PROTEIN"/>
    <property type="match status" value="1"/>
</dbReference>
<name>A0A6A6UTY6_9PEZI</name>
<evidence type="ECO:0000256" key="4">
    <source>
        <dbReference type="ARBA" id="ARBA00023008"/>
    </source>
</evidence>
<dbReference type="AlphaFoldDB" id="A0A6A6UTY6"/>
<evidence type="ECO:0000313" key="10">
    <source>
        <dbReference type="EMBL" id="KAF2675280.1"/>
    </source>
</evidence>
<keyword evidence="11" id="KW-1185">Reference proteome</keyword>
<proteinExistence type="inferred from homology"/>
<feature type="domain" description="Plastocyanin-like" evidence="8">
    <location>
        <begin position="397"/>
        <end position="515"/>
    </location>
</feature>
<feature type="chain" id="PRO_5025448404" evidence="6">
    <location>
        <begin position="24"/>
        <end position="634"/>
    </location>
</feature>
<keyword evidence="4" id="KW-0186">Copper</keyword>
<evidence type="ECO:0000259" key="9">
    <source>
        <dbReference type="Pfam" id="PF07732"/>
    </source>
</evidence>
<dbReference type="EMBL" id="MU004230">
    <property type="protein sequence ID" value="KAF2675280.1"/>
    <property type="molecule type" value="Genomic_DNA"/>
</dbReference>
<feature type="region of interest" description="Disordered" evidence="5">
    <location>
        <begin position="581"/>
        <end position="634"/>
    </location>
</feature>
<dbReference type="Pfam" id="PF07732">
    <property type="entry name" value="Cu-oxidase_3"/>
    <property type="match status" value="1"/>
</dbReference>
<dbReference type="InterPro" id="IPR011707">
    <property type="entry name" value="Cu-oxidase-like_N"/>
</dbReference>
<dbReference type="InterPro" id="IPR001117">
    <property type="entry name" value="Cu-oxidase_2nd"/>
</dbReference>
<dbReference type="GO" id="GO:0005507">
    <property type="term" value="F:copper ion binding"/>
    <property type="evidence" value="ECO:0007669"/>
    <property type="project" value="InterPro"/>
</dbReference>
<feature type="domain" description="Plastocyanin-like" evidence="9">
    <location>
        <begin position="80"/>
        <end position="187"/>
    </location>
</feature>
<protein>
    <submittedName>
        <fullName evidence="10">Cupredoxin</fullName>
    </submittedName>
</protein>
<evidence type="ECO:0000256" key="6">
    <source>
        <dbReference type="SAM" id="SignalP"/>
    </source>
</evidence>
<dbReference type="Pfam" id="PF00394">
    <property type="entry name" value="Cu-oxidase"/>
    <property type="match status" value="1"/>
</dbReference>
<feature type="compositionally biased region" description="Low complexity" evidence="5">
    <location>
        <begin position="609"/>
        <end position="618"/>
    </location>
</feature>
<dbReference type="GO" id="GO:0016491">
    <property type="term" value="F:oxidoreductase activity"/>
    <property type="evidence" value="ECO:0007669"/>
    <property type="project" value="UniProtKB-KW"/>
</dbReference>
<sequence>MLTPSHTHWSLALLLAFTSLAQGETSAPRSRRSPVYKNAFQQPLPIPAIKEPLATYTHPDTGVPIDFYQLEVKDFEKQFYPELKKAKVKGYDGTFPGPTFRVEKGRETVVRLVNRASNTSNLHLHGSYSRSPWDGWADDVVKSGEYKDHYYPNSVNGRTIWYHDHSNHFDAVNVYSGLFGMYQIIDSKLDEKIGIPSGPKYDIPLILSSHYFTADGDLTDESKEKSSIYGDTWLANGQIQPFLQVEPRKYRFHVLNGAVSRTLNFTIEDANQAISFSVIGSDSGIMASPASTKSLVATMAERWEIVVDFAPYAGKSLTMRATNMWSDMEFADSDKIMQFRVGGAPGPASRYVDQKSALPERFAGVDAQFPVDRISATRDFKMVSHMDLMWGINSYHMDDPMKRVLMRPPLGTIEKLIFRRMSSGTGSTSYWTHSIHLHLVDMKIVSRRKEDPTKLDGRDYLESYEKNAVKDIILLGSNEVVEVLAKYQPYPGVYMWHCHNAVHEDNGMMAVMNVTRLKDFGYTELDSQLEDPMDQRFRAQKYTGTDIEDVKTKILPGFAKLKAYPDPHKLEEFENKYWSSKSLPSAEESGENVVPNTDPDKQAMHNSHHGTATSTGTSPQSTTAPGAHGNHHGS</sequence>
<reference evidence="10" key="1">
    <citation type="journal article" date="2020" name="Stud. Mycol.">
        <title>101 Dothideomycetes genomes: a test case for predicting lifestyles and emergence of pathogens.</title>
        <authorList>
            <person name="Haridas S."/>
            <person name="Albert R."/>
            <person name="Binder M."/>
            <person name="Bloem J."/>
            <person name="Labutti K."/>
            <person name="Salamov A."/>
            <person name="Andreopoulos B."/>
            <person name="Baker S."/>
            <person name="Barry K."/>
            <person name="Bills G."/>
            <person name="Bluhm B."/>
            <person name="Cannon C."/>
            <person name="Castanera R."/>
            <person name="Culley D."/>
            <person name="Daum C."/>
            <person name="Ezra D."/>
            <person name="Gonzalez J."/>
            <person name="Henrissat B."/>
            <person name="Kuo A."/>
            <person name="Liang C."/>
            <person name="Lipzen A."/>
            <person name="Lutzoni F."/>
            <person name="Magnuson J."/>
            <person name="Mondo S."/>
            <person name="Nolan M."/>
            <person name="Ohm R."/>
            <person name="Pangilinan J."/>
            <person name="Park H.-J."/>
            <person name="Ramirez L."/>
            <person name="Alfaro M."/>
            <person name="Sun H."/>
            <person name="Tritt A."/>
            <person name="Yoshinaga Y."/>
            <person name="Zwiers L.-H."/>
            <person name="Turgeon B."/>
            <person name="Goodwin S."/>
            <person name="Spatafora J."/>
            <person name="Crous P."/>
            <person name="Grigoriev I."/>
        </authorList>
    </citation>
    <scope>NUCLEOTIDE SEQUENCE</scope>
    <source>
        <strain evidence="10">CBS 115976</strain>
    </source>
</reference>
<keyword evidence="6" id="KW-0732">Signal</keyword>
<evidence type="ECO:0000256" key="3">
    <source>
        <dbReference type="ARBA" id="ARBA00023002"/>
    </source>
</evidence>
<keyword evidence="2" id="KW-0479">Metal-binding</keyword>
<evidence type="ECO:0000259" key="8">
    <source>
        <dbReference type="Pfam" id="PF07731"/>
    </source>
</evidence>
<dbReference type="Pfam" id="PF07731">
    <property type="entry name" value="Cu-oxidase_2"/>
    <property type="match status" value="1"/>
</dbReference>
<dbReference type="InterPro" id="IPR011706">
    <property type="entry name" value="Cu-oxidase_C"/>
</dbReference>
<dbReference type="InterPro" id="IPR002355">
    <property type="entry name" value="Cu_oxidase_Cu_BS"/>
</dbReference>
<dbReference type="Proteomes" id="UP000799302">
    <property type="component" value="Unassembled WGS sequence"/>
</dbReference>
<evidence type="ECO:0000256" key="2">
    <source>
        <dbReference type="ARBA" id="ARBA00022723"/>
    </source>
</evidence>
<organism evidence="10 11">
    <name type="scientific">Microthyrium microscopicum</name>
    <dbReference type="NCBI Taxonomy" id="703497"/>
    <lineage>
        <taxon>Eukaryota</taxon>
        <taxon>Fungi</taxon>
        <taxon>Dikarya</taxon>
        <taxon>Ascomycota</taxon>
        <taxon>Pezizomycotina</taxon>
        <taxon>Dothideomycetes</taxon>
        <taxon>Dothideomycetes incertae sedis</taxon>
        <taxon>Microthyriales</taxon>
        <taxon>Microthyriaceae</taxon>
        <taxon>Microthyrium</taxon>
    </lineage>
</organism>
<comment type="similarity">
    <text evidence="1">Belongs to the multicopper oxidase family.</text>
</comment>
<dbReference type="SUPFAM" id="SSF49503">
    <property type="entry name" value="Cupredoxins"/>
    <property type="match status" value="3"/>
</dbReference>
<dbReference type="Gene3D" id="2.60.40.420">
    <property type="entry name" value="Cupredoxins - blue copper proteins"/>
    <property type="match status" value="3"/>
</dbReference>
<evidence type="ECO:0000256" key="5">
    <source>
        <dbReference type="SAM" id="MobiDB-lite"/>
    </source>
</evidence>
<evidence type="ECO:0000259" key="7">
    <source>
        <dbReference type="Pfam" id="PF00394"/>
    </source>
</evidence>
<feature type="signal peptide" evidence="6">
    <location>
        <begin position="1"/>
        <end position="23"/>
    </location>
</feature>
<keyword evidence="3" id="KW-0560">Oxidoreductase</keyword>
<gene>
    <name evidence="10" type="ORF">BT63DRAFT_395876</name>
</gene>
<feature type="domain" description="Plastocyanin-like" evidence="7">
    <location>
        <begin position="203"/>
        <end position="321"/>
    </location>
</feature>
<evidence type="ECO:0000313" key="11">
    <source>
        <dbReference type="Proteomes" id="UP000799302"/>
    </source>
</evidence>
<accession>A0A6A6UTY6</accession>